<reference evidence="2 3" key="1">
    <citation type="submission" date="2016-10" db="EMBL/GenBank/DDBJ databases">
        <authorList>
            <person name="Cai Z."/>
        </authorList>
    </citation>
    <scope>NUCLEOTIDE SEQUENCE [LARGE SCALE GENOMIC DNA]</scope>
</reference>
<evidence type="ECO:0000259" key="1">
    <source>
        <dbReference type="Pfam" id="PF01814"/>
    </source>
</evidence>
<dbReference type="PANTHER" id="PTHR35585:SF1">
    <property type="entry name" value="HHE DOMAIN PROTEIN (AFU_ORTHOLOGUE AFUA_4G00730)"/>
    <property type="match status" value="1"/>
</dbReference>
<evidence type="ECO:0000313" key="3">
    <source>
        <dbReference type="Proteomes" id="UP000256970"/>
    </source>
</evidence>
<dbReference type="STRING" id="3088.A0A383WBX6"/>
<proteinExistence type="predicted"/>
<dbReference type="Proteomes" id="UP000256970">
    <property type="component" value="Unassembled WGS sequence"/>
</dbReference>
<keyword evidence="3" id="KW-1185">Reference proteome</keyword>
<organism evidence="2 3">
    <name type="scientific">Tetradesmus obliquus</name>
    <name type="common">Green alga</name>
    <name type="synonym">Acutodesmus obliquus</name>
    <dbReference type="NCBI Taxonomy" id="3088"/>
    <lineage>
        <taxon>Eukaryota</taxon>
        <taxon>Viridiplantae</taxon>
        <taxon>Chlorophyta</taxon>
        <taxon>core chlorophytes</taxon>
        <taxon>Chlorophyceae</taxon>
        <taxon>CS clade</taxon>
        <taxon>Sphaeropleales</taxon>
        <taxon>Scenedesmaceae</taxon>
        <taxon>Tetradesmus</taxon>
    </lineage>
</organism>
<dbReference type="Gene3D" id="1.20.120.520">
    <property type="entry name" value="nmb1532 protein domain like"/>
    <property type="match status" value="1"/>
</dbReference>
<sequence>MQPSLADNKPNILADIKRDHAQFFSLYRQYQESNGDEEKQTLVWQLIHDLTVHSLAEEEVLYPEFTKHMGSRCRDHALSEHKTLKDILSDIDAMTVTSPGFNDKLKILMMALEHHIKEEEDQMLVEFAGLVQREDLAHLAEKFQKSKLHVPTRPHPWAPDKPMTGNIITNTLTAPLDKLRDAVRHGMGPAHSNAPAGHNQS</sequence>
<name>A0A383WBX6_TETOB</name>
<dbReference type="EMBL" id="FNXT01001225">
    <property type="protein sequence ID" value="SZX75125.1"/>
    <property type="molecule type" value="Genomic_DNA"/>
</dbReference>
<dbReference type="AlphaFoldDB" id="A0A383WBX6"/>
<dbReference type="Pfam" id="PF01814">
    <property type="entry name" value="Hemerythrin"/>
    <property type="match status" value="1"/>
</dbReference>
<feature type="domain" description="Hemerythrin-like" evidence="1">
    <location>
        <begin position="12"/>
        <end position="124"/>
    </location>
</feature>
<gene>
    <name evidence="2" type="ORF">BQ4739_LOCUS15430</name>
</gene>
<dbReference type="PANTHER" id="PTHR35585">
    <property type="entry name" value="HHE DOMAIN PROTEIN (AFU_ORTHOLOGUE AFUA_4G00730)"/>
    <property type="match status" value="1"/>
</dbReference>
<accession>A0A383WBX6</accession>
<protein>
    <recommendedName>
        <fullName evidence="1">Hemerythrin-like domain-containing protein</fullName>
    </recommendedName>
</protein>
<evidence type="ECO:0000313" key="2">
    <source>
        <dbReference type="EMBL" id="SZX75125.1"/>
    </source>
</evidence>
<dbReference type="InterPro" id="IPR012312">
    <property type="entry name" value="Hemerythrin-like"/>
</dbReference>